<dbReference type="CDD" id="cd05127">
    <property type="entry name" value="RasGAP_IQGAP_like"/>
    <property type="match status" value="1"/>
</dbReference>
<dbReference type="Pfam" id="PF03836">
    <property type="entry name" value="RasGAP_C"/>
    <property type="match status" value="1"/>
</dbReference>
<dbReference type="InterPro" id="IPR036872">
    <property type="entry name" value="CH_dom_sf"/>
</dbReference>
<proteinExistence type="predicted"/>
<dbReference type="CDD" id="cd21206">
    <property type="entry name" value="CH_IQGAP"/>
    <property type="match status" value="1"/>
</dbReference>
<feature type="region of interest" description="Disordered" evidence="2">
    <location>
        <begin position="133"/>
        <end position="244"/>
    </location>
</feature>
<dbReference type="PROSITE" id="PS50021">
    <property type="entry name" value="CH"/>
    <property type="match status" value="1"/>
</dbReference>
<feature type="compositionally biased region" description="Low complexity" evidence="2">
    <location>
        <begin position="370"/>
        <end position="381"/>
    </location>
</feature>
<dbReference type="GO" id="GO:0005516">
    <property type="term" value="F:calmodulin binding"/>
    <property type="evidence" value="ECO:0007669"/>
    <property type="project" value="TreeGrafter"/>
</dbReference>
<feature type="region of interest" description="Disordered" evidence="2">
    <location>
        <begin position="1514"/>
        <end position="1537"/>
    </location>
</feature>
<dbReference type="PROSITE" id="PS50018">
    <property type="entry name" value="RAS_GTPASE_ACTIV_2"/>
    <property type="match status" value="1"/>
</dbReference>
<feature type="domain" description="Ras-GAP" evidence="3">
    <location>
        <begin position="1101"/>
        <end position="1329"/>
    </location>
</feature>
<dbReference type="SUPFAM" id="SSF47576">
    <property type="entry name" value="Calponin-homology domain, CH-domain"/>
    <property type="match status" value="1"/>
</dbReference>
<dbReference type="Pfam" id="PF00616">
    <property type="entry name" value="RasGAP"/>
    <property type="match status" value="1"/>
</dbReference>
<evidence type="ECO:0000256" key="2">
    <source>
        <dbReference type="SAM" id="MobiDB-lite"/>
    </source>
</evidence>
<organism evidence="5">
    <name type="scientific">Melanopsichium pennsylvanicum 4</name>
    <dbReference type="NCBI Taxonomy" id="1398559"/>
    <lineage>
        <taxon>Eukaryota</taxon>
        <taxon>Fungi</taxon>
        <taxon>Dikarya</taxon>
        <taxon>Basidiomycota</taxon>
        <taxon>Ustilaginomycotina</taxon>
        <taxon>Ustilaginomycetes</taxon>
        <taxon>Ustilaginales</taxon>
        <taxon>Ustilaginaceae</taxon>
        <taxon>Melanopsichium</taxon>
    </lineage>
</organism>
<evidence type="ECO:0000259" key="3">
    <source>
        <dbReference type="PROSITE" id="PS50018"/>
    </source>
</evidence>
<dbReference type="InterPro" id="IPR000048">
    <property type="entry name" value="IQ_motif_EF-hand-BS"/>
</dbReference>
<dbReference type="Pfam" id="PF00612">
    <property type="entry name" value="IQ"/>
    <property type="match status" value="3"/>
</dbReference>
<dbReference type="InterPro" id="IPR001715">
    <property type="entry name" value="CH_dom"/>
</dbReference>
<dbReference type="Gene3D" id="1.10.506.10">
    <property type="entry name" value="GTPase Activation - p120gap, domain 1"/>
    <property type="match status" value="1"/>
</dbReference>
<dbReference type="InterPro" id="IPR000593">
    <property type="entry name" value="RasGAP_C"/>
</dbReference>
<dbReference type="Gene3D" id="1.10.418.10">
    <property type="entry name" value="Calponin-like domain"/>
    <property type="match status" value="1"/>
</dbReference>
<name>A0A077QZG7_9BASI</name>
<feature type="compositionally biased region" description="Low complexity" evidence="2">
    <location>
        <begin position="223"/>
        <end position="237"/>
    </location>
</feature>
<evidence type="ECO:0000259" key="4">
    <source>
        <dbReference type="PROSITE" id="PS50021"/>
    </source>
</evidence>
<dbReference type="SMART" id="SM00033">
    <property type="entry name" value="CH"/>
    <property type="match status" value="1"/>
</dbReference>
<dbReference type="SMART" id="SM00015">
    <property type="entry name" value="IQ"/>
    <property type="match status" value="8"/>
</dbReference>
<evidence type="ECO:0000256" key="1">
    <source>
        <dbReference type="SAM" id="Coils"/>
    </source>
</evidence>
<keyword evidence="1" id="KW-0175">Coiled coil</keyword>
<dbReference type="GO" id="GO:0051015">
    <property type="term" value="F:actin filament binding"/>
    <property type="evidence" value="ECO:0007669"/>
    <property type="project" value="TreeGrafter"/>
</dbReference>
<feature type="compositionally biased region" description="Polar residues" evidence="2">
    <location>
        <begin position="207"/>
        <end position="222"/>
    </location>
</feature>
<dbReference type="PROSITE" id="PS50096">
    <property type="entry name" value="IQ"/>
    <property type="match status" value="7"/>
</dbReference>
<dbReference type="InterPro" id="IPR008936">
    <property type="entry name" value="Rho_GTPase_activation_prot"/>
</dbReference>
<dbReference type="EMBL" id="HG529656">
    <property type="protein sequence ID" value="CDI55650.1"/>
    <property type="molecule type" value="Genomic_DNA"/>
</dbReference>
<dbReference type="PANTHER" id="PTHR14149">
    <property type="entry name" value="RAS GTPASE-ACTIVATING PROTEIN WITH IQ MOTIF"/>
    <property type="match status" value="1"/>
</dbReference>
<feature type="region of interest" description="Disordered" evidence="2">
    <location>
        <begin position="53"/>
        <end position="107"/>
    </location>
</feature>
<dbReference type="PANTHER" id="PTHR14149:SF14">
    <property type="entry name" value="CALPONIN-HOMOLOGY (CH) DOMAIN-CONTAINING PROTEIN"/>
    <property type="match status" value="1"/>
</dbReference>
<feature type="coiled-coil region" evidence="1">
    <location>
        <begin position="975"/>
        <end position="1002"/>
    </location>
</feature>
<dbReference type="Pfam" id="PF00307">
    <property type="entry name" value="CH"/>
    <property type="match status" value="1"/>
</dbReference>
<dbReference type="SUPFAM" id="SSF143885">
    <property type="entry name" value="RGC domain-like"/>
    <property type="match status" value="1"/>
</dbReference>
<dbReference type="InterPro" id="IPR001936">
    <property type="entry name" value="RasGAP_dom"/>
</dbReference>
<dbReference type="GO" id="GO:1903479">
    <property type="term" value="P:mitotic actomyosin contractile ring assembly actin filament organization"/>
    <property type="evidence" value="ECO:0007669"/>
    <property type="project" value="TreeGrafter"/>
</dbReference>
<feature type="region of interest" description="Disordered" evidence="2">
    <location>
        <begin position="361"/>
        <end position="381"/>
    </location>
</feature>
<feature type="domain" description="Calponin-homology (CH)" evidence="4">
    <location>
        <begin position="399"/>
        <end position="505"/>
    </location>
</feature>
<accession>A0A077QZG7</accession>
<dbReference type="Gene3D" id="1.20.5.190">
    <property type="match status" value="1"/>
</dbReference>
<dbReference type="GO" id="GO:0005096">
    <property type="term" value="F:GTPase activator activity"/>
    <property type="evidence" value="ECO:0007669"/>
    <property type="project" value="TreeGrafter"/>
</dbReference>
<evidence type="ECO:0000313" key="5">
    <source>
        <dbReference type="EMBL" id="CDI55650.1"/>
    </source>
</evidence>
<dbReference type="GO" id="GO:0110085">
    <property type="term" value="C:mitotic actomyosin contractile ring"/>
    <property type="evidence" value="ECO:0007669"/>
    <property type="project" value="TreeGrafter"/>
</dbReference>
<dbReference type="SUPFAM" id="SSF48350">
    <property type="entry name" value="GTPase activation domain, GAP"/>
    <property type="match status" value="1"/>
</dbReference>
<protein>
    <submittedName>
        <fullName evidence="5">Related to Ras GTPase-activating-like protein IQGAP2</fullName>
    </submittedName>
</protein>
<sequence length="1805" mass="201461">MMDQQPKPSIPAASPNARASPFAYQSKYLERSSSRSSTFSLASPIDPHNARITATTGLHHSGSVRRFPAPHRHTASLDPQRAAELRAAGATPSPHNPNPSPIAHSVAQFGSNPTIASSASNNSSIAATTSPVPATFSKASFPPTSRGINGRPVSMPPAPRENLFNSSTVGRARAYSPTKIPYDRAVSPTKERSYDSATSSPRKDDSSWISSANNTPTQGSFWSNAPNSASAASSGPSQLHLGGVKDLKRSSVGALKMIKNFTQKTDDLAAHVDQHAHTRMTVGRSRGQRTQSLDATAGPLADRLNRLDLEPTIEEAWQKPGRPGRMESEDQEGEIVLPGITTGAEDVAGLHGRIRLARADGPGTMALGRPSTTSSNLPLTSSSKWMDTQRHLLQAYEYLCHCGEAKEWMELHVGEHLGHVVEMENEMRDGIFLAKLAKKFEPECVPRIFVHPKLQYRHTDNINYFFAFINKVGLPHFFQFELTDLYEKKNFPKVVYCIHALSHVLARHGRALKVGNLIGKLEFTDDQLQKTQKGLDASGVAMPSFGGVGKALAKEMNIEPEPEPETEKERIDRELLENVDAVEALQTASRAFIARMRFADRLQAEIQRRHEEEARLAAAAAAAAEAQRIRLLEEQERQRRAQEDRIVSRWTPVMQAQIRGVLARRQHHRKQAALHTSIRTFVGLQAAVRARLARQIHVEHVKRVHDVDNARAIQNFQACARGALYRRCFFEKIKALDKHETGVVGLQARIRGCLARAAYEDRIYRLADSTEDVIGLQATCRSVLAKQKLLNTIRGLRSSSDAIIAVQAQVRGVLARKDHVRMRSALQKVEVKTAVGGLQSFARAALARRKHQEQKKQLDFVTPDVVGIQAAIRGMIARIEFDWWRNHIIQSEPVAIHLQSLIRGTLSRRKFFSRLRHYHEHMHKVVKIQSLFRGRQQGEQYRSLTMGKNVPVATIKNFGHLLNDSDADFEDEIEVERLRKLVVRAIRESQTLESDVQELDTKIALLVKNKIGVEELIKAKNERGLLGQRDAAAAVQKRNSLLVAANDPFADHALDRASRRKLELYQELFYALQTRPEYLARLFARVGKIDMADRDKRQVEKIVLTLFGYAQKAREEFLLLKLFQRCVQEELGFVSTVQEFIRGNAQFIKLVAQYNRGARERKYLKDLLSPLVSEIMEQKDLDLETDPCAIYRATINQEEMETGQPSRRPLEVAFNEALADPMARTIFIRHLQSLRATTEAFLGAILGSTRKMPYGVRYIAREVFRALQTKFPNEPDDALIKVVGHLVYYRYLNPAIVAPEGFDVVESLVGPVQRKNLAEVSKMLTQIAVGRLFNDDNPYLQPLNEYVSHASERFTKWLHTIIDCPDAEMQFSADEFLDHTVQQKPVIYISPNEIYSMHLLLTQQVDYLAAHKEDPLRVILGELGPPPVSNTQELNSARDSEITFELVSRMATLQDPEAETKAMFVETKRLVLSLLKVQSGKTLVDVFVAQVTEKEELQWEEIVSLEIAAERQRQRGQRPPGIAMYSNTPAAPMVGNGNGRLEDVRKLSFSELKARTLENMLQLEKLGRVSRANLYQDMLDAIAIDIRNKHRKRIQRANEKAAMHATLKTLGEKKSYLEEQIGSYHSYIDASMQTMQGGRKGKKRFVLPFSQQYFHLRSLKQNGGKVPKFGSYKYGANKWLEKGVLVDASGLLARSSGVVEGGGGMSVSNSGGLKSSISGGGGITSGGAGGGGMMGEVNLTISSDQPGVFTIEVLNGPSAGLVTDLRIEDLLENQFNNQSTINILDGSAKINVNLLVHLINKKFYA</sequence>
<dbReference type="SMART" id="SM00323">
    <property type="entry name" value="RasGAP"/>
    <property type="match status" value="1"/>
</dbReference>
<reference evidence="5" key="1">
    <citation type="journal article" date="2014" name="Genome Biol. Evol.">
        <title>Gene Loss Rather Than Gene Gain Is Associated with a Host Jump from Monocots to Dicots in the Smut Fungus Melanopsichium pennsylvanicum.</title>
        <authorList>
            <person name="Sharma R."/>
            <person name="Mishra B."/>
            <person name="Runge F."/>
            <person name="Thines M."/>
        </authorList>
    </citation>
    <scope>NUCLEOTIDE SEQUENCE</scope>
    <source>
        <strain evidence="5">4</strain>
    </source>
</reference>